<feature type="compositionally biased region" description="Basic residues" evidence="1">
    <location>
        <begin position="200"/>
        <end position="210"/>
    </location>
</feature>
<name>A0A7J9N6P0_GOSSC</name>
<proteinExistence type="predicted"/>
<evidence type="ECO:0000256" key="1">
    <source>
        <dbReference type="SAM" id="MobiDB-lite"/>
    </source>
</evidence>
<sequence>MWEDWYAYIPTREPIITPELACMPEYMPWFRIHGKPYLLSPEERQWQLHVQRERCGPLNLRRNNDAGSSTMPRNSPSPSSTPIKSPGPTRAQTQSPNSAIQPMIPTQPPFQMMPVLWQVRASGPVQLHFLLHRVDHQCMGSSSFYQFPPPYGFQTPSPLVMQTPPDSQFYQGESSQLRQPYALLEEPESSLKESQPPSKAGRRRNPALNY</sequence>
<evidence type="ECO:0000313" key="2">
    <source>
        <dbReference type="EMBL" id="MBA0878962.1"/>
    </source>
</evidence>
<gene>
    <name evidence="2" type="ORF">Goshw_026587</name>
</gene>
<evidence type="ECO:0000313" key="3">
    <source>
        <dbReference type="Proteomes" id="UP000593576"/>
    </source>
</evidence>
<reference evidence="2 3" key="1">
    <citation type="journal article" date="2019" name="Genome Biol. Evol.">
        <title>Insights into the evolution of the New World diploid cottons (Gossypium, subgenus Houzingenia) based on genome sequencing.</title>
        <authorList>
            <person name="Grover C.E."/>
            <person name="Arick M.A. 2nd"/>
            <person name="Thrash A."/>
            <person name="Conover J.L."/>
            <person name="Sanders W.S."/>
            <person name="Peterson D.G."/>
            <person name="Frelichowski J.E."/>
            <person name="Scheffler J.A."/>
            <person name="Scheffler B.E."/>
            <person name="Wendel J.F."/>
        </authorList>
    </citation>
    <scope>NUCLEOTIDE SEQUENCE [LARGE SCALE GENOMIC DNA]</scope>
    <source>
        <strain evidence="2">1</strain>
        <tissue evidence="2">Leaf</tissue>
    </source>
</reference>
<dbReference type="AlphaFoldDB" id="A0A7J9N6P0"/>
<feature type="compositionally biased region" description="Polar residues" evidence="1">
    <location>
        <begin position="90"/>
        <end position="100"/>
    </location>
</feature>
<feature type="compositionally biased region" description="Polar residues" evidence="1">
    <location>
        <begin position="65"/>
        <end position="74"/>
    </location>
</feature>
<dbReference type="EMBL" id="JABFAF010273568">
    <property type="protein sequence ID" value="MBA0878962.1"/>
    <property type="molecule type" value="Genomic_DNA"/>
</dbReference>
<organism evidence="2 3">
    <name type="scientific">Gossypium schwendimanii</name>
    <name type="common">Cotton</name>
    <dbReference type="NCBI Taxonomy" id="34291"/>
    <lineage>
        <taxon>Eukaryota</taxon>
        <taxon>Viridiplantae</taxon>
        <taxon>Streptophyta</taxon>
        <taxon>Embryophyta</taxon>
        <taxon>Tracheophyta</taxon>
        <taxon>Spermatophyta</taxon>
        <taxon>Magnoliopsida</taxon>
        <taxon>eudicotyledons</taxon>
        <taxon>Gunneridae</taxon>
        <taxon>Pentapetalae</taxon>
        <taxon>rosids</taxon>
        <taxon>malvids</taxon>
        <taxon>Malvales</taxon>
        <taxon>Malvaceae</taxon>
        <taxon>Malvoideae</taxon>
        <taxon>Gossypium</taxon>
    </lineage>
</organism>
<feature type="compositionally biased region" description="Low complexity" evidence="1">
    <location>
        <begin position="76"/>
        <end position="88"/>
    </location>
</feature>
<comment type="caution">
    <text evidence="2">The sequence shown here is derived from an EMBL/GenBank/DDBJ whole genome shotgun (WGS) entry which is preliminary data.</text>
</comment>
<feature type="region of interest" description="Disordered" evidence="1">
    <location>
        <begin position="156"/>
        <end position="210"/>
    </location>
</feature>
<dbReference type="Proteomes" id="UP000593576">
    <property type="component" value="Unassembled WGS sequence"/>
</dbReference>
<keyword evidence="3" id="KW-1185">Reference proteome</keyword>
<feature type="region of interest" description="Disordered" evidence="1">
    <location>
        <begin position="57"/>
        <end position="105"/>
    </location>
</feature>
<accession>A0A7J9N6P0</accession>
<protein>
    <submittedName>
        <fullName evidence="2">Uncharacterized protein</fullName>
    </submittedName>
</protein>
<feature type="compositionally biased region" description="Polar residues" evidence="1">
    <location>
        <begin position="164"/>
        <end position="178"/>
    </location>
</feature>